<evidence type="ECO:0000313" key="1">
    <source>
        <dbReference type="EMBL" id="CAK75732.1"/>
    </source>
</evidence>
<organism evidence="1 2">
    <name type="scientific">Paramecium tetraurelia</name>
    <dbReference type="NCBI Taxonomy" id="5888"/>
    <lineage>
        <taxon>Eukaryota</taxon>
        <taxon>Sar</taxon>
        <taxon>Alveolata</taxon>
        <taxon>Ciliophora</taxon>
        <taxon>Intramacronucleata</taxon>
        <taxon>Oligohymenophorea</taxon>
        <taxon>Peniculida</taxon>
        <taxon>Parameciidae</taxon>
        <taxon>Paramecium</taxon>
    </lineage>
</organism>
<dbReference type="Proteomes" id="UP000000600">
    <property type="component" value="Unassembled WGS sequence"/>
</dbReference>
<dbReference type="KEGG" id="ptm:GSPATT00039070001"/>
<evidence type="ECO:0000313" key="2">
    <source>
        <dbReference type="Proteomes" id="UP000000600"/>
    </source>
</evidence>
<accession>A0CY65</accession>
<gene>
    <name evidence="1" type="ORF">GSPATT00039070001</name>
</gene>
<name>A0CY65_PARTE</name>
<reference evidence="1 2" key="1">
    <citation type="journal article" date="2006" name="Nature">
        <title>Global trends of whole-genome duplications revealed by the ciliate Paramecium tetraurelia.</title>
        <authorList>
            <consortium name="Genoscope"/>
            <person name="Aury J.-M."/>
            <person name="Jaillon O."/>
            <person name="Duret L."/>
            <person name="Noel B."/>
            <person name="Jubin C."/>
            <person name="Porcel B.M."/>
            <person name="Segurens B."/>
            <person name="Daubin V."/>
            <person name="Anthouard V."/>
            <person name="Aiach N."/>
            <person name="Arnaiz O."/>
            <person name="Billaut A."/>
            <person name="Beisson J."/>
            <person name="Blanc I."/>
            <person name="Bouhouche K."/>
            <person name="Camara F."/>
            <person name="Duharcourt S."/>
            <person name="Guigo R."/>
            <person name="Gogendeau D."/>
            <person name="Katinka M."/>
            <person name="Keller A.-M."/>
            <person name="Kissmehl R."/>
            <person name="Klotz C."/>
            <person name="Koll F."/>
            <person name="Le Moue A."/>
            <person name="Lepere C."/>
            <person name="Malinsky S."/>
            <person name="Nowacki M."/>
            <person name="Nowak J.K."/>
            <person name="Plattner H."/>
            <person name="Poulain J."/>
            <person name="Ruiz F."/>
            <person name="Serrano V."/>
            <person name="Zagulski M."/>
            <person name="Dessen P."/>
            <person name="Betermier M."/>
            <person name="Weissenbach J."/>
            <person name="Scarpelli C."/>
            <person name="Schachter V."/>
            <person name="Sperling L."/>
            <person name="Meyer E."/>
            <person name="Cohen J."/>
            <person name="Wincker P."/>
        </authorList>
    </citation>
    <scope>NUCLEOTIDE SEQUENCE [LARGE SCALE GENOMIC DNA]</scope>
    <source>
        <strain evidence="1 2">Stock d4-2</strain>
    </source>
</reference>
<dbReference type="EMBL" id="CT868211">
    <property type="protein sequence ID" value="CAK75732.1"/>
    <property type="molecule type" value="Genomic_DNA"/>
</dbReference>
<evidence type="ECO:0008006" key="3">
    <source>
        <dbReference type="Google" id="ProtNLM"/>
    </source>
</evidence>
<sequence length="112" mass="13729">MQLFHLSINQCFRIFNQVLDNWNHYIEQDLRRSLFYKIKPQSSRIKIQLCQDQMQMKKEVAKEIALRNLSFILFNQSQNRGIATNSHRFNTKKIRRRILVNYIYCLIYQNMK</sequence>
<dbReference type="HOGENOM" id="CLU_2150731_0_0_1"/>
<dbReference type="InParanoid" id="A0CY65"/>
<dbReference type="RefSeq" id="XP_001443129.1">
    <property type="nucleotide sequence ID" value="XM_001443092.1"/>
</dbReference>
<dbReference type="GeneID" id="5028915"/>
<keyword evidence="2" id="KW-1185">Reference proteome</keyword>
<protein>
    <recommendedName>
        <fullName evidence="3">Transmembrane protein</fullName>
    </recommendedName>
</protein>
<dbReference type="AlphaFoldDB" id="A0CY65"/>
<proteinExistence type="predicted"/>